<name>A0A8T0T0S0_PANVG</name>
<dbReference type="AlphaFoldDB" id="A0A8T0T0S0"/>
<protein>
    <submittedName>
        <fullName evidence="1">Uncharacterized protein</fullName>
    </submittedName>
</protein>
<dbReference type="Proteomes" id="UP000823388">
    <property type="component" value="Chromosome 4N"/>
</dbReference>
<proteinExistence type="predicted"/>
<comment type="caution">
    <text evidence="1">The sequence shown here is derived from an EMBL/GenBank/DDBJ whole genome shotgun (WGS) entry which is preliminary data.</text>
</comment>
<keyword evidence="2" id="KW-1185">Reference proteome</keyword>
<reference evidence="1" key="1">
    <citation type="submission" date="2020-05" db="EMBL/GenBank/DDBJ databases">
        <title>WGS assembly of Panicum virgatum.</title>
        <authorList>
            <person name="Lovell J.T."/>
            <person name="Jenkins J."/>
            <person name="Shu S."/>
            <person name="Juenger T.E."/>
            <person name="Schmutz J."/>
        </authorList>
    </citation>
    <scope>NUCLEOTIDE SEQUENCE</scope>
    <source>
        <strain evidence="1">AP13</strain>
    </source>
</reference>
<dbReference type="EMBL" id="CM029044">
    <property type="protein sequence ID" value="KAG2605332.1"/>
    <property type="molecule type" value="Genomic_DNA"/>
</dbReference>
<organism evidence="1 2">
    <name type="scientific">Panicum virgatum</name>
    <name type="common">Blackwell switchgrass</name>
    <dbReference type="NCBI Taxonomy" id="38727"/>
    <lineage>
        <taxon>Eukaryota</taxon>
        <taxon>Viridiplantae</taxon>
        <taxon>Streptophyta</taxon>
        <taxon>Embryophyta</taxon>
        <taxon>Tracheophyta</taxon>
        <taxon>Spermatophyta</taxon>
        <taxon>Magnoliopsida</taxon>
        <taxon>Liliopsida</taxon>
        <taxon>Poales</taxon>
        <taxon>Poaceae</taxon>
        <taxon>PACMAD clade</taxon>
        <taxon>Panicoideae</taxon>
        <taxon>Panicodae</taxon>
        <taxon>Paniceae</taxon>
        <taxon>Panicinae</taxon>
        <taxon>Panicum</taxon>
        <taxon>Panicum sect. Hiantes</taxon>
    </lineage>
</organism>
<accession>A0A8T0T0S0</accession>
<sequence>MGLYPGGDCLVDAALSMWNKVLLVPFHLAVFCSGDGDGRVRWCSTGSGVPGLVGFCVGTFGRLLSAALVLAARREEACGEALGAVAVWYVNLASLSSGLRQDGQIQAWVCMGRVPGRCSSLVCVPFVSGDFCGSLQSLCAVVLSRACGWGLLAAPFSGDSVGGGSRWKAVTPVDTEAPKDFHVFFFFGEGLCQVWLGQLSPVYPLRMRSYLYASMYVFLTW</sequence>
<gene>
    <name evidence="1" type="ORF">PVAP13_4NG100200</name>
</gene>
<evidence type="ECO:0000313" key="2">
    <source>
        <dbReference type="Proteomes" id="UP000823388"/>
    </source>
</evidence>
<evidence type="ECO:0000313" key="1">
    <source>
        <dbReference type="EMBL" id="KAG2605332.1"/>
    </source>
</evidence>